<proteinExistence type="predicted"/>
<evidence type="ECO:0000256" key="2">
    <source>
        <dbReference type="ARBA" id="ARBA00022723"/>
    </source>
</evidence>
<evidence type="ECO:0000256" key="4">
    <source>
        <dbReference type="ARBA" id="ARBA00023125"/>
    </source>
</evidence>
<evidence type="ECO:0000259" key="7">
    <source>
        <dbReference type="PROSITE" id="PS50048"/>
    </source>
</evidence>
<evidence type="ECO:0000256" key="6">
    <source>
        <dbReference type="ARBA" id="ARBA00023242"/>
    </source>
</evidence>
<feature type="domain" description="Zn(2)-C6 fungal-type" evidence="7">
    <location>
        <begin position="16"/>
        <end position="49"/>
    </location>
</feature>
<dbReference type="PANTHER" id="PTHR47338">
    <property type="entry name" value="ZN(II)2CYS6 TRANSCRIPTION FACTOR (EUROFUNG)-RELATED"/>
    <property type="match status" value="1"/>
</dbReference>
<dbReference type="SUPFAM" id="SSF57701">
    <property type="entry name" value="Zn2/Cys6 DNA-binding domain"/>
    <property type="match status" value="1"/>
</dbReference>
<dbReference type="GO" id="GO:0005634">
    <property type="term" value="C:nucleus"/>
    <property type="evidence" value="ECO:0007669"/>
    <property type="project" value="UniProtKB-SubCell"/>
</dbReference>
<evidence type="ECO:0000256" key="3">
    <source>
        <dbReference type="ARBA" id="ARBA00023015"/>
    </source>
</evidence>
<dbReference type="SMART" id="SM00066">
    <property type="entry name" value="GAL4"/>
    <property type="match status" value="1"/>
</dbReference>
<keyword evidence="3" id="KW-0805">Transcription regulation</keyword>
<dbReference type="Pfam" id="PF00172">
    <property type="entry name" value="Zn_clus"/>
    <property type="match status" value="1"/>
</dbReference>
<dbReference type="PROSITE" id="PS50048">
    <property type="entry name" value="ZN2_CY6_FUNGAL_2"/>
    <property type="match status" value="1"/>
</dbReference>
<keyword evidence="5" id="KW-0804">Transcription</keyword>
<evidence type="ECO:0000313" key="8">
    <source>
        <dbReference type="EMBL" id="QRD94351.1"/>
    </source>
</evidence>
<keyword evidence="2" id="KW-0479">Metal-binding</keyword>
<dbReference type="VEuPathDB" id="FungiDB:F9C07_1799233"/>
<dbReference type="AlphaFoldDB" id="A0A7U2N2K5"/>
<dbReference type="PANTHER" id="PTHR47338:SF5">
    <property type="entry name" value="ZN(II)2CYS6 TRANSCRIPTION FACTOR (EUROFUNG)"/>
    <property type="match status" value="1"/>
</dbReference>
<keyword evidence="6" id="KW-0539">Nucleus</keyword>
<organism evidence="8 9">
    <name type="scientific">Aspergillus flavus (strain ATCC 200026 / FGSC A1120 / IAM 13836 / NRRL 3357 / JCM 12722 / SRRC 167)</name>
    <dbReference type="NCBI Taxonomy" id="332952"/>
    <lineage>
        <taxon>Eukaryota</taxon>
        <taxon>Fungi</taxon>
        <taxon>Dikarya</taxon>
        <taxon>Ascomycota</taxon>
        <taxon>Pezizomycotina</taxon>
        <taxon>Eurotiomycetes</taxon>
        <taxon>Eurotiomycetidae</taxon>
        <taxon>Eurotiales</taxon>
        <taxon>Aspergillaceae</taxon>
        <taxon>Aspergillus</taxon>
        <taxon>Aspergillus subgen. Circumdati</taxon>
    </lineage>
</organism>
<keyword evidence="9" id="KW-1185">Reference proteome</keyword>
<dbReference type="InterPro" id="IPR001138">
    <property type="entry name" value="Zn2Cys6_DnaBD"/>
</dbReference>
<keyword evidence="4" id="KW-0238">DNA-binding</keyword>
<evidence type="ECO:0000256" key="1">
    <source>
        <dbReference type="ARBA" id="ARBA00004123"/>
    </source>
</evidence>
<dbReference type="InterPro" id="IPR036864">
    <property type="entry name" value="Zn2-C6_fun-type_DNA-bd_sf"/>
</dbReference>
<comment type="subcellular location">
    <subcellularLocation>
        <location evidence="1">Nucleus</location>
    </subcellularLocation>
</comment>
<gene>
    <name evidence="8" type="ORF">F9C07_1799233</name>
</gene>
<name>A0A7U2N2K5_ASPFN</name>
<dbReference type="Proteomes" id="UP000596276">
    <property type="component" value="Chromosome 6"/>
</dbReference>
<accession>A0A7U2N2K5</accession>
<dbReference type="Gene3D" id="4.10.240.10">
    <property type="entry name" value="Zn(2)-C6 fungal-type DNA-binding domain"/>
    <property type="match status" value="1"/>
</dbReference>
<reference evidence="9" key="1">
    <citation type="journal article" date="2021" name="G3 (Bethesda)">
        <title>Chromosome assembled and annotated genome sequence of Aspergillus flavus NRRL 3357.</title>
        <authorList>
            <person name="Skerker J.M."/>
            <person name="Pianalto K.M."/>
            <person name="Mondo S.J."/>
            <person name="Yang K."/>
            <person name="Arkin A.P."/>
            <person name="Keller N.P."/>
            <person name="Grigoriev I.V."/>
            <person name="Louise Glass N.L."/>
        </authorList>
    </citation>
    <scope>NUCLEOTIDE SEQUENCE [LARGE SCALE GENOMIC DNA]</scope>
    <source>
        <strain evidence="9">ATCC 200026 / FGSC A1120 / IAM 13836 / NRRL 3357 / JCM 12722 / SRRC 167</strain>
    </source>
</reference>
<protein>
    <submittedName>
        <fullName evidence="8">Zn(II)2Cys6 transcription factor</fullName>
    </submittedName>
</protein>
<dbReference type="GO" id="GO:0000981">
    <property type="term" value="F:DNA-binding transcription factor activity, RNA polymerase II-specific"/>
    <property type="evidence" value="ECO:0007669"/>
    <property type="project" value="InterPro"/>
</dbReference>
<dbReference type="EMBL" id="CP044623">
    <property type="protein sequence ID" value="QRD94351.1"/>
    <property type="molecule type" value="Genomic_DNA"/>
</dbReference>
<dbReference type="CDD" id="cd00067">
    <property type="entry name" value="GAL4"/>
    <property type="match status" value="1"/>
</dbReference>
<dbReference type="GO" id="GO:0009893">
    <property type="term" value="P:positive regulation of metabolic process"/>
    <property type="evidence" value="ECO:0007669"/>
    <property type="project" value="UniProtKB-ARBA"/>
</dbReference>
<dbReference type="VEuPathDB" id="FungiDB:AFLA_010448"/>
<sequence>MTTDIMATAHPQNPISCEPCRQKKCKCDRLLPICTQCATTPLSQSKCIYPESGKRGLPQGYITHIEHRLAATEAALFSVYSQIRAGSTVQPQRQSQIQEGSLAVPVDVVASSRGSRMESMAEWQALPLRAGGELERWWGVKKGAWGIDVDDGGCSSANFGQDNEKGLLVEDRNGPEIGGRESNLELDSGKMTRAERLARLESRVYF</sequence>
<evidence type="ECO:0000256" key="5">
    <source>
        <dbReference type="ARBA" id="ARBA00023163"/>
    </source>
</evidence>
<dbReference type="GO" id="GO:0008270">
    <property type="term" value="F:zinc ion binding"/>
    <property type="evidence" value="ECO:0007669"/>
    <property type="project" value="InterPro"/>
</dbReference>
<evidence type="ECO:0000313" key="9">
    <source>
        <dbReference type="Proteomes" id="UP000596276"/>
    </source>
</evidence>
<dbReference type="GO" id="GO:0003677">
    <property type="term" value="F:DNA binding"/>
    <property type="evidence" value="ECO:0007669"/>
    <property type="project" value="UniProtKB-KW"/>
</dbReference>
<dbReference type="InterPro" id="IPR050815">
    <property type="entry name" value="TF_fung"/>
</dbReference>